<dbReference type="InterPro" id="IPR000008">
    <property type="entry name" value="C2_dom"/>
</dbReference>
<dbReference type="GO" id="GO:0001786">
    <property type="term" value="F:phosphatidylserine binding"/>
    <property type="evidence" value="ECO:0007669"/>
    <property type="project" value="TreeGrafter"/>
</dbReference>
<feature type="region of interest" description="Disordered" evidence="1">
    <location>
        <begin position="369"/>
        <end position="448"/>
    </location>
</feature>
<keyword evidence="3" id="KW-1185">Reference proteome</keyword>
<evidence type="ECO:0000259" key="2">
    <source>
        <dbReference type="PROSITE" id="PS50004"/>
    </source>
</evidence>
<dbReference type="GO" id="GO:0017156">
    <property type="term" value="P:calcium-ion regulated exocytosis"/>
    <property type="evidence" value="ECO:0007669"/>
    <property type="project" value="TreeGrafter"/>
</dbReference>
<protein>
    <submittedName>
        <fullName evidence="4">C2 domain-containing protein</fullName>
    </submittedName>
</protein>
<feature type="compositionally biased region" description="Polar residues" evidence="1">
    <location>
        <begin position="280"/>
        <end position="308"/>
    </location>
</feature>
<dbReference type="SUPFAM" id="SSF49562">
    <property type="entry name" value="C2 domain (Calcium/lipid-binding domain, CaLB)"/>
    <property type="match status" value="2"/>
</dbReference>
<feature type="region of interest" description="Disordered" evidence="1">
    <location>
        <begin position="1"/>
        <end position="336"/>
    </location>
</feature>
<dbReference type="PANTHER" id="PTHR10024">
    <property type="entry name" value="SYNAPTOTAGMIN"/>
    <property type="match status" value="1"/>
</dbReference>
<dbReference type="Pfam" id="PF00168">
    <property type="entry name" value="C2"/>
    <property type="match status" value="2"/>
</dbReference>
<dbReference type="SMART" id="SM00239">
    <property type="entry name" value="C2"/>
    <property type="match status" value="2"/>
</dbReference>
<feature type="compositionally biased region" description="Polar residues" evidence="1">
    <location>
        <begin position="68"/>
        <end position="77"/>
    </location>
</feature>
<dbReference type="Gene3D" id="2.60.40.150">
    <property type="entry name" value="C2 domain"/>
    <property type="match status" value="2"/>
</dbReference>
<dbReference type="GO" id="GO:0005509">
    <property type="term" value="F:calcium ion binding"/>
    <property type="evidence" value="ECO:0007669"/>
    <property type="project" value="TreeGrafter"/>
</dbReference>
<proteinExistence type="predicted"/>
<sequence length="771" mass="84695">MQPSTMMPSSYGQPSTAASVHFLEPTTCRRRLPPTPGELAASQGRPPMGPMEHPNLRHLGPPEHRQRAGSTAVSPTRQLPPDLNLTRKLSSMEITDQMLNKSPSPSPRQQLSPLINQRTSPLLNSPMRRASSPRMLPAPPLSLQNGHPPPSPPSNATLSPSPPATMLERKPSGRRLPKEPIQMPPQPRLEPQQQLSPSPATDANGYLMPKSPSRNGLQQHRLPPTPDDLAKGGQVNGNMQEKVVRKESTLQHRTSQNRLIPPEPIQLQPPQQQSPRQLPVATSHSQNQLPVSAPQSPHITPASAPQSPRNRDCDSAASDTINGLRSVSPTPTQRKFSCISTDTSNLVRNGSMAHLLEQQHILRREFTTTPDSARHSISNSSSMSPSMEQLNGTVNRSQSSSDVEDPSVHGLDPSLYATNVAPTTSASSYSVPETGALNGHAKDNGSMVNGATTPVYATTVTTSNSWPENEPRPKGLGLIHCTLQHFPVRKRLRVSVLKIEGLAGELKPELEIVPFCKVNIVPGKKNTQQISFVKRGRDAVFNQEFFFDNIPTEEIDSKSLNIEVWHQANQKLQKDALIGEICVPLKDLTQLYSKKEVRIVEELKHRMSSKKLGKLYITTCIEKEARRLTINLLKVDDLPKCGFMGAPDVCVRVTLSQANGAPTTKSSRVLKNTCTAVYKEAIMFLISTKEADLLRTKITINVHDLTRSATGDDVIGSAYLGELAVDKSEIEQWKNTMDHWGKEYKACHSLKSQNQNAPDVHVSEAQSDSEE</sequence>
<feature type="compositionally biased region" description="Polar residues" evidence="1">
    <location>
        <begin position="416"/>
        <end position="431"/>
    </location>
</feature>
<dbReference type="GO" id="GO:0070382">
    <property type="term" value="C:exocytic vesicle"/>
    <property type="evidence" value="ECO:0007669"/>
    <property type="project" value="TreeGrafter"/>
</dbReference>
<feature type="compositionally biased region" description="Polar residues" evidence="1">
    <location>
        <begin position="1"/>
        <end position="18"/>
    </location>
</feature>
<dbReference type="GO" id="GO:0005544">
    <property type="term" value="F:calcium-dependent phospholipid binding"/>
    <property type="evidence" value="ECO:0007669"/>
    <property type="project" value="TreeGrafter"/>
</dbReference>
<feature type="compositionally biased region" description="Low complexity" evidence="1">
    <location>
        <begin position="189"/>
        <end position="199"/>
    </location>
</feature>
<dbReference type="GO" id="GO:0030276">
    <property type="term" value="F:clathrin binding"/>
    <property type="evidence" value="ECO:0007669"/>
    <property type="project" value="TreeGrafter"/>
</dbReference>
<feature type="domain" description="C2" evidence="2">
    <location>
        <begin position="473"/>
        <end position="599"/>
    </location>
</feature>
<dbReference type="WBParaSite" id="ACRNAN_scaffold124.g12189.t1">
    <property type="protein sequence ID" value="ACRNAN_scaffold124.g12189.t1"/>
    <property type="gene ID" value="ACRNAN_scaffold124.g12189"/>
</dbReference>
<feature type="compositionally biased region" description="Low complexity" evidence="1">
    <location>
        <begin position="265"/>
        <end position="279"/>
    </location>
</feature>
<feature type="compositionally biased region" description="Polar residues" evidence="1">
    <location>
        <begin position="87"/>
        <end position="101"/>
    </location>
</feature>
<dbReference type="AlphaFoldDB" id="A0A914CN17"/>
<evidence type="ECO:0000313" key="4">
    <source>
        <dbReference type="WBParaSite" id="ACRNAN_scaffold124.g12189.t1"/>
    </source>
</evidence>
<evidence type="ECO:0000313" key="3">
    <source>
        <dbReference type="Proteomes" id="UP000887540"/>
    </source>
</evidence>
<feature type="compositionally biased region" description="Low complexity" evidence="1">
    <location>
        <begin position="375"/>
        <end position="386"/>
    </location>
</feature>
<organism evidence="3 4">
    <name type="scientific">Acrobeloides nanus</name>
    <dbReference type="NCBI Taxonomy" id="290746"/>
    <lineage>
        <taxon>Eukaryota</taxon>
        <taxon>Metazoa</taxon>
        <taxon>Ecdysozoa</taxon>
        <taxon>Nematoda</taxon>
        <taxon>Chromadorea</taxon>
        <taxon>Rhabditida</taxon>
        <taxon>Tylenchina</taxon>
        <taxon>Cephalobomorpha</taxon>
        <taxon>Cephaloboidea</taxon>
        <taxon>Cephalobidae</taxon>
        <taxon>Acrobeloides</taxon>
    </lineage>
</organism>
<evidence type="ECO:0000256" key="1">
    <source>
        <dbReference type="SAM" id="MobiDB-lite"/>
    </source>
</evidence>
<dbReference type="InterPro" id="IPR035892">
    <property type="entry name" value="C2_domain_sf"/>
</dbReference>
<reference evidence="4" key="1">
    <citation type="submission" date="2022-11" db="UniProtKB">
        <authorList>
            <consortium name="WormBaseParasite"/>
        </authorList>
    </citation>
    <scope>IDENTIFICATION</scope>
</reference>
<feature type="compositionally biased region" description="Polar residues" evidence="1">
    <location>
        <begin position="317"/>
        <end position="336"/>
    </location>
</feature>
<dbReference type="GO" id="GO:0000149">
    <property type="term" value="F:SNARE binding"/>
    <property type="evidence" value="ECO:0007669"/>
    <property type="project" value="TreeGrafter"/>
</dbReference>
<feature type="domain" description="C2" evidence="2">
    <location>
        <begin position="611"/>
        <end position="734"/>
    </location>
</feature>
<name>A0A914CN17_9BILA</name>
<feature type="compositionally biased region" description="Polar residues" evidence="1">
    <location>
        <begin position="387"/>
        <end position="401"/>
    </location>
</feature>
<dbReference type="Proteomes" id="UP000887540">
    <property type="component" value="Unplaced"/>
</dbReference>
<accession>A0A914CN17</accession>
<dbReference type="GO" id="GO:0005886">
    <property type="term" value="C:plasma membrane"/>
    <property type="evidence" value="ECO:0007669"/>
    <property type="project" value="TreeGrafter"/>
</dbReference>
<dbReference type="PROSITE" id="PS50004">
    <property type="entry name" value="C2"/>
    <property type="match status" value="2"/>
</dbReference>
<dbReference type="PANTHER" id="PTHR10024:SF348">
    <property type="entry name" value="SYNAPTOTAGMIN-17"/>
    <property type="match status" value="1"/>
</dbReference>